<dbReference type="InterPro" id="IPR024705">
    <property type="entry name" value="Ssp411"/>
</dbReference>
<dbReference type="PANTHER" id="PTHR42899">
    <property type="entry name" value="SPERMATOGENESIS-ASSOCIATED PROTEIN 20"/>
    <property type="match status" value="1"/>
</dbReference>
<organism evidence="3 4">
    <name type="scientific">Carboxydichorda subterranea</name>
    <dbReference type="NCBI Taxonomy" id="3109565"/>
    <lineage>
        <taxon>Bacteria</taxon>
        <taxon>Bacillati</taxon>
        <taxon>Bacillota</taxon>
        <taxon>Limnochordia</taxon>
        <taxon>Limnochordales</taxon>
        <taxon>Geochordaceae</taxon>
        <taxon>Carboxydichorda</taxon>
    </lineage>
</organism>
<feature type="domain" description="Spermatogenesis-associated protein 20-like TRX" evidence="2">
    <location>
        <begin position="12"/>
        <end position="172"/>
    </location>
</feature>
<keyword evidence="4" id="KW-1185">Reference proteome</keyword>
<dbReference type="InterPro" id="IPR012341">
    <property type="entry name" value="6hp_glycosidase-like_sf"/>
</dbReference>
<dbReference type="Pfam" id="PF03190">
    <property type="entry name" value="Thioredox_DsbH"/>
    <property type="match status" value="1"/>
</dbReference>
<feature type="region of interest" description="Disordered" evidence="1">
    <location>
        <begin position="400"/>
        <end position="434"/>
    </location>
</feature>
<accession>A0ABZ1BXF3</accession>
<proteinExistence type="predicted"/>
<dbReference type="Proteomes" id="UP001332192">
    <property type="component" value="Chromosome"/>
</dbReference>
<dbReference type="CDD" id="cd02955">
    <property type="entry name" value="SSP411"/>
    <property type="match status" value="1"/>
</dbReference>
<dbReference type="PIRSF" id="PIRSF006402">
    <property type="entry name" value="UCP006402_thioredoxin"/>
    <property type="match status" value="1"/>
</dbReference>
<evidence type="ECO:0000259" key="2">
    <source>
        <dbReference type="Pfam" id="PF03190"/>
    </source>
</evidence>
<dbReference type="EMBL" id="CP141615">
    <property type="protein sequence ID" value="WRP17221.1"/>
    <property type="molecule type" value="Genomic_DNA"/>
</dbReference>
<dbReference type="InterPro" id="IPR004879">
    <property type="entry name" value="Ssp411-like_TRX"/>
</dbReference>
<gene>
    <name evidence="3" type="ORF">U7230_14240</name>
</gene>
<name>A0ABZ1BXF3_9FIRM</name>
<dbReference type="PANTHER" id="PTHR42899:SF1">
    <property type="entry name" value="SPERMATOGENESIS-ASSOCIATED PROTEIN 20"/>
    <property type="match status" value="1"/>
</dbReference>
<protein>
    <submittedName>
        <fullName evidence="3">Thioredoxin domain-containing protein</fullName>
    </submittedName>
</protein>
<evidence type="ECO:0000313" key="4">
    <source>
        <dbReference type="Proteomes" id="UP001332192"/>
    </source>
</evidence>
<dbReference type="InterPro" id="IPR036249">
    <property type="entry name" value="Thioredoxin-like_sf"/>
</dbReference>
<dbReference type="Gene3D" id="3.40.30.10">
    <property type="entry name" value="Glutaredoxin"/>
    <property type="match status" value="1"/>
</dbReference>
<dbReference type="SUPFAM" id="SSF48208">
    <property type="entry name" value="Six-hairpin glycosidases"/>
    <property type="match status" value="1"/>
</dbReference>
<dbReference type="Gene3D" id="1.50.10.10">
    <property type="match status" value="1"/>
</dbReference>
<dbReference type="RefSeq" id="WP_324716493.1">
    <property type="nucleotide sequence ID" value="NZ_CP141615.1"/>
</dbReference>
<dbReference type="SUPFAM" id="SSF52833">
    <property type="entry name" value="Thioredoxin-like"/>
    <property type="match status" value="1"/>
</dbReference>
<reference evidence="3 4" key="1">
    <citation type="journal article" date="2024" name="Front. Microbiol.">
        <title>Novel thermophilic genera Geochorda gen. nov. and Carboxydochorda gen. nov. from the deep terrestrial subsurface reveal the ecophysiological diversity in the class Limnochordia.</title>
        <authorList>
            <person name="Karnachuk O.V."/>
            <person name="Lukina A.P."/>
            <person name="Avakyan M.R."/>
            <person name="Kadnikov V.V."/>
            <person name="Begmatov S."/>
            <person name="Beletsky A.V."/>
            <person name="Vlasova K.G."/>
            <person name="Novikov A.A."/>
            <person name="Shcherbakova V.A."/>
            <person name="Mardanov A.V."/>
            <person name="Ravin N.V."/>
        </authorList>
    </citation>
    <scope>NUCLEOTIDE SEQUENCE [LARGE SCALE GENOMIC DNA]</scope>
    <source>
        <strain evidence="3 4">L945</strain>
    </source>
</reference>
<sequence length="711" mass="78510">MEGNPAAAPRPNRLVHEASLYLRQHAHQPVDWYPWGEEALERARREDRPIFLSVGYSACHWCHVMAHESFEDPAIAELLNRHFVCIKVDREERPDVDQVYQAVCQLLTGQGGWPLTVFLTPDLQPFYAGTYFPPAPRYGRPGLPQVAEACAKAYRERPDELRHHAGQITRALGELLRPLSIPPPEPGRAGEEAEPAAGSIPRAVDRVLQQADGLAGGFGRLPKFPQASTLELLLRAAWRFGHARAMTQLALTLRRMAQGGLFDQVGGGFHRYSVDRWWKVPHFEKMLYDNALLVPLYARVGQWRSPELTAVAHQTLDWMLREMQVEGGGFAASLDADSPGEDGRPGEGYYYRWRPVDLEAALPDREQRVEAAQALDILSGDEAADARLALALEQLAGDAPPGWLEEAPTVPGRLPRLPEAGEERTGGLTPEARSAMANHRAARRARPGRDEKVLLGWHALAISALTWGYRTAGEPQQARRYLKAALDGWDFVTERLTHPALGLLHAPATPDGRAVPAFCDDYAFAALAALDLFACTLDRRYLEWAERRAEEAFRQFHEDGAYFLSGTHHASPIGRSQDVWDQATPSPNAAMAAVHARLAALLDDPRHLERGRHVVEAAWPLMRQHVSGTAALWCALDRLDGGTSTLTAMTASVAAAREGLAGALRLPHPSLELRWEAAQGDGAYVLCTGTRCERPEANLKTLLARLRPALA</sequence>
<dbReference type="InterPro" id="IPR008928">
    <property type="entry name" value="6-hairpin_glycosidase_sf"/>
</dbReference>
<evidence type="ECO:0000313" key="3">
    <source>
        <dbReference type="EMBL" id="WRP17221.1"/>
    </source>
</evidence>
<evidence type="ECO:0000256" key="1">
    <source>
        <dbReference type="SAM" id="MobiDB-lite"/>
    </source>
</evidence>